<protein>
    <submittedName>
        <fullName evidence="1">Uncharacterized protein</fullName>
    </submittedName>
</protein>
<evidence type="ECO:0000313" key="2">
    <source>
        <dbReference type="Proteomes" id="UP001060085"/>
    </source>
</evidence>
<reference evidence="2" key="1">
    <citation type="journal article" date="2023" name="Nat. Plants">
        <title>Single-cell RNA sequencing provides a high-resolution roadmap for understanding the multicellular compartmentation of specialized metabolism.</title>
        <authorList>
            <person name="Sun S."/>
            <person name="Shen X."/>
            <person name="Li Y."/>
            <person name="Li Y."/>
            <person name="Wang S."/>
            <person name="Li R."/>
            <person name="Zhang H."/>
            <person name="Shen G."/>
            <person name="Guo B."/>
            <person name="Wei J."/>
            <person name="Xu J."/>
            <person name="St-Pierre B."/>
            <person name="Chen S."/>
            <person name="Sun C."/>
        </authorList>
    </citation>
    <scope>NUCLEOTIDE SEQUENCE [LARGE SCALE GENOMIC DNA]</scope>
</reference>
<dbReference type="Proteomes" id="UP001060085">
    <property type="component" value="Linkage Group LG01"/>
</dbReference>
<keyword evidence="2" id="KW-1185">Reference proteome</keyword>
<evidence type="ECO:0000313" key="1">
    <source>
        <dbReference type="EMBL" id="KAI5683195.1"/>
    </source>
</evidence>
<organism evidence="1 2">
    <name type="scientific">Catharanthus roseus</name>
    <name type="common">Madagascar periwinkle</name>
    <name type="synonym">Vinca rosea</name>
    <dbReference type="NCBI Taxonomy" id="4058"/>
    <lineage>
        <taxon>Eukaryota</taxon>
        <taxon>Viridiplantae</taxon>
        <taxon>Streptophyta</taxon>
        <taxon>Embryophyta</taxon>
        <taxon>Tracheophyta</taxon>
        <taxon>Spermatophyta</taxon>
        <taxon>Magnoliopsida</taxon>
        <taxon>eudicotyledons</taxon>
        <taxon>Gunneridae</taxon>
        <taxon>Pentapetalae</taxon>
        <taxon>asterids</taxon>
        <taxon>lamiids</taxon>
        <taxon>Gentianales</taxon>
        <taxon>Apocynaceae</taxon>
        <taxon>Rauvolfioideae</taxon>
        <taxon>Vinceae</taxon>
        <taxon>Catharanthinae</taxon>
        <taxon>Catharanthus</taxon>
    </lineage>
</organism>
<proteinExistence type="predicted"/>
<gene>
    <name evidence="1" type="ORF">M9H77_04423</name>
</gene>
<dbReference type="EMBL" id="CM044701">
    <property type="protein sequence ID" value="KAI5683195.1"/>
    <property type="molecule type" value="Genomic_DNA"/>
</dbReference>
<accession>A0ACC0CE32</accession>
<comment type="caution">
    <text evidence="1">The sequence shown here is derived from an EMBL/GenBank/DDBJ whole genome shotgun (WGS) entry which is preliminary data.</text>
</comment>
<name>A0ACC0CE32_CATRO</name>
<sequence>MEDELHHVQQLQQDVGDLKREGEAILGQSNRINLGGYSMHNNQWAYGNFSPYTRSYEHNSYDCYEGNKFEPRNGYNSKSYNRVPRNKVRNGGNYKNGSITMVERYDDSYEHYEHNYGSKNMYSEHNDSYNYRVYNCKRSSQTLGTTSRPFNYNNLKLLFCGSKKWNHFSIPMV</sequence>